<dbReference type="OrthoDB" id="10254973at2759"/>
<keyword evidence="7" id="KW-0067">ATP-binding</keyword>
<dbReference type="GO" id="GO:0005524">
    <property type="term" value="F:ATP binding"/>
    <property type="evidence" value="ECO:0007669"/>
    <property type="project" value="UniProtKB-KW"/>
</dbReference>
<dbReference type="GeneID" id="28837985"/>
<dbReference type="AlphaFoldDB" id="A0A1B8GPC2"/>
<evidence type="ECO:0000256" key="5">
    <source>
        <dbReference type="ARBA" id="ARBA00022454"/>
    </source>
</evidence>
<evidence type="ECO:0000313" key="13">
    <source>
        <dbReference type="EMBL" id="OBT97677.1"/>
    </source>
</evidence>
<dbReference type="EMBL" id="KV460221">
    <property type="protein sequence ID" value="OBT97677.1"/>
    <property type="molecule type" value="Genomic_DNA"/>
</dbReference>
<dbReference type="GO" id="GO:0030915">
    <property type="term" value="C:Smc5-Smc6 complex"/>
    <property type="evidence" value="ECO:0007669"/>
    <property type="project" value="TreeGrafter"/>
</dbReference>
<evidence type="ECO:0000256" key="11">
    <source>
        <dbReference type="SAM" id="MobiDB-lite"/>
    </source>
</evidence>
<evidence type="ECO:0000313" key="14">
    <source>
        <dbReference type="Proteomes" id="UP000091956"/>
    </source>
</evidence>
<feature type="coiled-coil region" evidence="10">
    <location>
        <begin position="828"/>
        <end position="869"/>
    </location>
</feature>
<feature type="coiled-coil region" evidence="10">
    <location>
        <begin position="362"/>
        <end position="461"/>
    </location>
</feature>
<evidence type="ECO:0000256" key="2">
    <source>
        <dbReference type="ARBA" id="ARBA00004286"/>
    </source>
</evidence>
<dbReference type="RefSeq" id="XP_018131410.1">
    <property type="nucleotide sequence ID" value="XM_018274070.2"/>
</dbReference>
<comment type="similarity">
    <text evidence="3">Belongs to the SMC family. SMC5 subfamily.</text>
</comment>
<gene>
    <name evidence="13" type="primary">SMC5</name>
    <name evidence="13" type="ORF">VE01_04599</name>
</gene>
<feature type="compositionally biased region" description="Low complexity" evidence="11">
    <location>
        <begin position="43"/>
        <end position="55"/>
    </location>
</feature>
<reference evidence="14" key="2">
    <citation type="journal article" date="2018" name="Nat. Commun.">
        <title>Extreme sensitivity to ultraviolet light in the fungal pathogen causing white-nose syndrome of bats.</title>
        <authorList>
            <person name="Palmer J.M."/>
            <person name="Drees K.P."/>
            <person name="Foster J.T."/>
            <person name="Lindner D.L."/>
        </authorList>
    </citation>
    <scope>NUCLEOTIDE SEQUENCE [LARGE SCALE GENOMIC DNA]</scope>
    <source>
        <strain evidence="14">UAMH 10579</strain>
    </source>
</reference>
<comment type="subcellular location">
    <subcellularLocation>
        <location evidence="2">Chromosome</location>
    </subcellularLocation>
    <subcellularLocation>
        <location evidence="1">Nucleus</location>
    </subcellularLocation>
</comment>
<name>A0A1B8GPC2_9PEZI</name>
<keyword evidence="14" id="KW-1185">Reference proteome</keyword>
<evidence type="ECO:0000256" key="3">
    <source>
        <dbReference type="ARBA" id="ARBA00010171"/>
    </source>
</evidence>
<dbReference type="Proteomes" id="UP000091956">
    <property type="component" value="Unassembled WGS sequence"/>
</dbReference>
<keyword evidence="8 10" id="KW-0175">Coiled coil</keyword>
<feature type="region of interest" description="Disordered" evidence="11">
    <location>
        <begin position="1"/>
        <end position="55"/>
    </location>
</feature>
<evidence type="ECO:0000256" key="6">
    <source>
        <dbReference type="ARBA" id="ARBA00022741"/>
    </source>
</evidence>
<accession>A0A1B8GPC2</accession>
<dbReference type="FunFam" id="3.40.50.300:FF:001301">
    <property type="entry name" value="Structural maintenance of chromosomes 5"/>
    <property type="match status" value="1"/>
</dbReference>
<evidence type="ECO:0000256" key="9">
    <source>
        <dbReference type="ARBA" id="ARBA00023242"/>
    </source>
</evidence>
<dbReference type="GO" id="GO:0005634">
    <property type="term" value="C:nucleus"/>
    <property type="evidence" value="ECO:0007669"/>
    <property type="project" value="UniProtKB-SubCell"/>
</dbReference>
<sequence>MPSLSTGNRRRRVPDPESSDEGDDSPAPTNSRVSGASKRARTGLDSSQLSDDGLDQSAMNGIALRQNGNGHSQDGFQPGAITRVKVNNFVTYEDAVFNPGPNLNMVIGPNGTGKSSLVCAICIGLGYGAANLGRAAKFSEFVKHGKDQATIEIELQRKPEDRSNYIIKVRITREGDKRKWWINGSEAPLKNVQQLVRGLGIQVDNLCQFLPQDRVSEFSGLSPVALLHETQRAAAPPEMLTWHDELKNLRKNQKGIQLNLETDEETLRTQEERQEGLRGDVERLQERAQIQEKIALLESSVPFVDYNVKRRHYIECRERAREAKNQLVALEAEFAPTVQAVNNKEEYHRRIDVAVKERKKDLQNSERAADNFFAQVEEANESIKELEQKAKSERDGEQKRKQQYAAIKEKIAALEAQLKNEPPAFDGPEWNAKIRAEEHKCREIEAEQRQVTEKREDLDRQGLDVRARVAEKERELATLNSQQGKNISLLRSISRDAATAWEWIQANRSKFEKDVFGPPLIECRVKDPRYANAIESLFQKNDFMVITAQTSADFKILDEQLLGASNLRLADINLRTVSRSLGQVRNSPMPTHELEKLGLDGWALDYVDGPEPVLSMLCGAVRLDRIAVGLKDLNESQYNALTSSAVSTFVTGRSHYSVQRRREYGPGATSTTTKSIQNARYWTGQPIDTNDKHELEETLKGLRENFDVMKVESGGLKEKLRVLGEQRSTILETIKILKAKKNEAQLIAGRFQALPGKIEREKENFQAVKLVSDNYRARMREIEAQSDELVLKKNALSIDYKALVQGIRTAHLSLQEAKFRLIEAASDVESLKEHSSNITRRVQEERQNYERANEEYKNVKAQAIAVHNQCISILAEGNNKEYFETIDKDLTIEQLEQDIDAEKSKLDYIHDGNPGALREFETRQATIDRLTATITSARAELTSVDASIASLRSRWEPELDKLIASISAAFAHNFEQIGCAGEVGVHKDEDFDLWAIEIRVKFRENETLQQLDQHRQSGGERSVSTIFYLMALQSLARSPFRVVDEINQGMDPRNERMVHERMVDIACREHTSQYFLITPKLLTGLRYDRRMKVLCIASGEHMPRDHRTLDIRSVIASRRAIMMPVR</sequence>
<dbReference type="InterPro" id="IPR003395">
    <property type="entry name" value="RecF/RecN/SMC_N"/>
</dbReference>
<dbReference type="STRING" id="342668.A0A1B8GPC2"/>
<reference evidence="13 14" key="1">
    <citation type="submission" date="2016-03" db="EMBL/GenBank/DDBJ databases">
        <title>Comparative genomics of Pseudogymnoascus destructans, the fungus causing white-nose syndrome of bats.</title>
        <authorList>
            <person name="Palmer J.M."/>
            <person name="Drees K.P."/>
            <person name="Foster J.T."/>
            <person name="Lindner D.L."/>
        </authorList>
    </citation>
    <scope>NUCLEOTIDE SEQUENCE [LARGE SCALE GENOMIC DNA]</scope>
    <source>
        <strain evidence="13 14">UAMH 10579</strain>
    </source>
</reference>
<organism evidence="13 14">
    <name type="scientific">Pseudogymnoascus verrucosus</name>
    <dbReference type="NCBI Taxonomy" id="342668"/>
    <lineage>
        <taxon>Eukaryota</taxon>
        <taxon>Fungi</taxon>
        <taxon>Dikarya</taxon>
        <taxon>Ascomycota</taxon>
        <taxon>Pezizomycotina</taxon>
        <taxon>Leotiomycetes</taxon>
        <taxon>Thelebolales</taxon>
        <taxon>Thelebolaceae</taxon>
        <taxon>Pseudogymnoascus</taxon>
    </lineage>
</organism>
<proteinExistence type="inferred from homology"/>
<evidence type="ECO:0000256" key="1">
    <source>
        <dbReference type="ARBA" id="ARBA00004123"/>
    </source>
</evidence>
<dbReference type="GO" id="GO:0000724">
    <property type="term" value="P:double-strand break repair via homologous recombination"/>
    <property type="evidence" value="ECO:0007669"/>
    <property type="project" value="TreeGrafter"/>
</dbReference>
<dbReference type="Pfam" id="PF02463">
    <property type="entry name" value="SMC_N"/>
    <property type="match status" value="1"/>
</dbReference>
<keyword evidence="5" id="KW-0158">Chromosome</keyword>
<feature type="domain" description="RecF/RecN/SMC N-terminal" evidence="12">
    <location>
        <begin position="81"/>
        <end position="1079"/>
    </location>
</feature>
<evidence type="ECO:0000256" key="10">
    <source>
        <dbReference type="SAM" id="Coils"/>
    </source>
</evidence>
<keyword evidence="9" id="KW-0539">Nucleus</keyword>
<dbReference type="InterPro" id="IPR027417">
    <property type="entry name" value="P-loop_NTPase"/>
</dbReference>
<dbReference type="Gene3D" id="3.40.50.300">
    <property type="entry name" value="P-loop containing nucleotide triphosphate hydrolases"/>
    <property type="match status" value="2"/>
</dbReference>
<dbReference type="GO" id="GO:0003697">
    <property type="term" value="F:single-stranded DNA binding"/>
    <property type="evidence" value="ECO:0007669"/>
    <property type="project" value="TreeGrafter"/>
</dbReference>
<evidence type="ECO:0000256" key="8">
    <source>
        <dbReference type="ARBA" id="ARBA00023054"/>
    </source>
</evidence>
<dbReference type="PANTHER" id="PTHR45916:SF1">
    <property type="entry name" value="STRUCTURAL MAINTENANCE OF CHROMOSOMES PROTEIN 5"/>
    <property type="match status" value="1"/>
</dbReference>
<protein>
    <recommendedName>
        <fullName evidence="4">Structural maintenance of chromosomes protein 5</fullName>
    </recommendedName>
</protein>
<evidence type="ECO:0000256" key="4">
    <source>
        <dbReference type="ARBA" id="ARBA00018687"/>
    </source>
</evidence>
<keyword evidence="6" id="KW-0547">Nucleotide-binding</keyword>
<dbReference type="PANTHER" id="PTHR45916">
    <property type="entry name" value="STRUCTURAL MAINTENANCE OF CHROMOSOMES PROTEIN 5"/>
    <property type="match status" value="1"/>
</dbReference>
<feature type="coiled-coil region" evidence="10">
    <location>
        <begin position="246"/>
        <end position="287"/>
    </location>
</feature>
<dbReference type="SUPFAM" id="SSF52540">
    <property type="entry name" value="P-loop containing nucleoside triphosphate hydrolases"/>
    <property type="match status" value="1"/>
</dbReference>
<evidence type="ECO:0000256" key="7">
    <source>
        <dbReference type="ARBA" id="ARBA00022840"/>
    </source>
</evidence>
<evidence type="ECO:0000259" key="12">
    <source>
        <dbReference type="Pfam" id="PF02463"/>
    </source>
</evidence>